<keyword evidence="6" id="KW-1133">Transmembrane helix</keyword>
<keyword evidence="7" id="KW-0472">Membrane</keyword>
<dbReference type="GO" id="GO:0005886">
    <property type="term" value="C:plasma membrane"/>
    <property type="evidence" value="ECO:0007669"/>
    <property type="project" value="UniProtKB-SubCell"/>
</dbReference>
<keyword evidence="3 8" id="KW-0813">Transport</keyword>
<evidence type="ECO:0000256" key="7">
    <source>
        <dbReference type="ARBA" id="ARBA00023136"/>
    </source>
</evidence>
<organism evidence="9">
    <name type="scientific">Magallana gigas</name>
    <name type="common">Pacific oyster</name>
    <name type="synonym">Crassostrea gigas</name>
    <dbReference type="NCBI Taxonomy" id="29159"/>
    <lineage>
        <taxon>Eukaryota</taxon>
        <taxon>Metazoa</taxon>
        <taxon>Spiralia</taxon>
        <taxon>Lophotrochozoa</taxon>
        <taxon>Mollusca</taxon>
        <taxon>Bivalvia</taxon>
        <taxon>Autobranchia</taxon>
        <taxon>Pteriomorphia</taxon>
        <taxon>Ostreida</taxon>
        <taxon>Ostreoidea</taxon>
        <taxon>Ostreidae</taxon>
        <taxon>Magallana</taxon>
    </lineage>
</organism>
<evidence type="ECO:0000256" key="8">
    <source>
        <dbReference type="RuleBase" id="RU000477"/>
    </source>
</evidence>
<evidence type="ECO:0000256" key="4">
    <source>
        <dbReference type="ARBA" id="ARBA00022475"/>
    </source>
</evidence>
<dbReference type="Pfam" id="PF00230">
    <property type="entry name" value="MIP"/>
    <property type="match status" value="2"/>
</dbReference>
<reference evidence="9" key="1">
    <citation type="journal article" date="2012" name="Nature">
        <title>The oyster genome reveals stress adaptation and complexity of shell formation.</title>
        <authorList>
            <person name="Zhang G."/>
            <person name="Fang X."/>
            <person name="Guo X."/>
            <person name="Li L."/>
            <person name="Luo R."/>
            <person name="Xu F."/>
            <person name="Yang P."/>
            <person name="Zhang L."/>
            <person name="Wang X."/>
            <person name="Qi H."/>
            <person name="Xiong Z."/>
            <person name="Que H."/>
            <person name="Xie Y."/>
            <person name="Holland P.W."/>
            <person name="Paps J."/>
            <person name="Zhu Y."/>
            <person name="Wu F."/>
            <person name="Chen Y."/>
            <person name="Wang J."/>
            <person name="Peng C."/>
            <person name="Meng J."/>
            <person name="Yang L."/>
            <person name="Liu J."/>
            <person name="Wen B."/>
            <person name="Zhang N."/>
            <person name="Huang Z."/>
            <person name="Zhu Q."/>
            <person name="Feng Y."/>
            <person name="Mount A."/>
            <person name="Hedgecock D."/>
            <person name="Xu Z."/>
            <person name="Liu Y."/>
            <person name="Domazet-Loso T."/>
            <person name="Du Y."/>
            <person name="Sun X."/>
            <person name="Zhang S."/>
            <person name="Liu B."/>
            <person name="Cheng P."/>
            <person name="Jiang X."/>
            <person name="Li J."/>
            <person name="Fan D."/>
            <person name="Wang W."/>
            <person name="Fu W."/>
            <person name="Wang T."/>
            <person name="Wang B."/>
            <person name="Zhang J."/>
            <person name="Peng Z."/>
            <person name="Li Y."/>
            <person name="Li N."/>
            <person name="Wang J."/>
            <person name="Chen M."/>
            <person name="He Y."/>
            <person name="Tan F."/>
            <person name="Song X."/>
            <person name="Zheng Q."/>
            <person name="Huang R."/>
            <person name="Yang H."/>
            <person name="Du X."/>
            <person name="Chen L."/>
            <person name="Yang M."/>
            <person name="Gaffney P.M."/>
            <person name="Wang S."/>
            <person name="Luo L."/>
            <person name="She Z."/>
            <person name="Ming Y."/>
            <person name="Huang W."/>
            <person name="Zhang S."/>
            <person name="Huang B."/>
            <person name="Zhang Y."/>
            <person name="Qu T."/>
            <person name="Ni P."/>
            <person name="Miao G."/>
            <person name="Wang J."/>
            <person name="Wang Q."/>
            <person name="Steinberg C.E."/>
            <person name="Wang H."/>
            <person name="Li N."/>
            <person name="Qian L."/>
            <person name="Zhang G."/>
            <person name="Li Y."/>
            <person name="Yang H."/>
            <person name="Liu X."/>
            <person name="Wang J."/>
            <person name="Yin Y."/>
            <person name="Wang J."/>
        </authorList>
    </citation>
    <scope>NUCLEOTIDE SEQUENCE [LARGE SCALE GENOMIC DNA]</scope>
    <source>
        <strain evidence="9">05x7-T-G4-1.051#20</strain>
    </source>
</reference>
<evidence type="ECO:0000256" key="2">
    <source>
        <dbReference type="ARBA" id="ARBA00006175"/>
    </source>
</evidence>
<dbReference type="InterPro" id="IPR000425">
    <property type="entry name" value="MIP"/>
</dbReference>
<dbReference type="InterPro" id="IPR034294">
    <property type="entry name" value="Aquaporin_transptr"/>
</dbReference>
<accession>K1QP58</accession>
<dbReference type="PRINTS" id="PR00783">
    <property type="entry name" value="MINTRINSICP"/>
</dbReference>
<dbReference type="HOGENOM" id="CLU_020019_3_3_1"/>
<gene>
    <name evidence="9" type="ORF">CGI_10024446</name>
</gene>
<dbReference type="InterPro" id="IPR022357">
    <property type="entry name" value="MIP_CS"/>
</dbReference>
<proteinExistence type="inferred from homology"/>
<dbReference type="InParanoid" id="K1QP58"/>
<evidence type="ECO:0000313" key="9">
    <source>
        <dbReference type="EMBL" id="EKC32884.1"/>
    </source>
</evidence>
<dbReference type="PANTHER" id="PTHR19139">
    <property type="entry name" value="AQUAPORIN TRANSPORTER"/>
    <property type="match status" value="1"/>
</dbReference>
<sequence length="335" mass="36284">MADDKKEAILKENKSFLQRELDDLRSLDLLRASLAEFLGVMFLVMYGVGAGLYHETLGTKPSSVHIAIETGFFIAVIITTLSTVSGGHVNPAISIGFLVTGGITCSRFLFYVCFQVLGAIAGMAILSIVSPVEMQHGSFGVILPGPNVTDVQAFACEVYITFLLDFATFSFLDSGRSDMAGSVPFIIGILVVINVFSTWNLSGGCMNPARNFGPMVINAAYDKVYWAGPMIGGALGAFIYDRVFSTRWNLSGGCMNPARNFGPMVINAAYDKVYWAGPMIGGALGAFIYDRVFSTRVCRNLLHGCNSKESKDSINAKMPKEIYVNEAFTVENSKL</sequence>
<evidence type="ECO:0000256" key="6">
    <source>
        <dbReference type="ARBA" id="ARBA00022989"/>
    </source>
</evidence>
<comment type="subcellular location">
    <subcellularLocation>
        <location evidence="1">Cell membrane</location>
        <topology evidence="1">Multi-pass membrane protein</topology>
    </subcellularLocation>
</comment>
<dbReference type="AlphaFoldDB" id="K1QP58"/>
<dbReference type="InterPro" id="IPR023271">
    <property type="entry name" value="Aquaporin-like"/>
</dbReference>
<dbReference type="Gene3D" id="1.20.1080.10">
    <property type="entry name" value="Glycerol uptake facilitator protein"/>
    <property type="match status" value="2"/>
</dbReference>
<keyword evidence="5 8" id="KW-0812">Transmembrane</keyword>
<keyword evidence="4" id="KW-1003">Cell membrane</keyword>
<evidence type="ECO:0000256" key="5">
    <source>
        <dbReference type="ARBA" id="ARBA00022692"/>
    </source>
</evidence>
<evidence type="ECO:0000256" key="1">
    <source>
        <dbReference type="ARBA" id="ARBA00004651"/>
    </source>
</evidence>
<evidence type="ECO:0000256" key="3">
    <source>
        <dbReference type="ARBA" id="ARBA00022448"/>
    </source>
</evidence>
<comment type="similarity">
    <text evidence="2 8">Belongs to the MIP/aquaporin (TC 1.A.8) family.</text>
</comment>
<name>K1QP58_MAGGI</name>
<dbReference type="GO" id="GO:0015250">
    <property type="term" value="F:water channel activity"/>
    <property type="evidence" value="ECO:0007669"/>
    <property type="project" value="TreeGrafter"/>
</dbReference>
<protein>
    <submittedName>
        <fullName evidence="9">Aquaporin-2</fullName>
    </submittedName>
</protein>
<dbReference type="PANTHER" id="PTHR19139:SF199">
    <property type="entry name" value="MIP17260P"/>
    <property type="match status" value="1"/>
</dbReference>
<dbReference type="EMBL" id="JH817223">
    <property type="protein sequence ID" value="EKC32884.1"/>
    <property type="molecule type" value="Genomic_DNA"/>
</dbReference>
<dbReference type="SUPFAM" id="SSF81338">
    <property type="entry name" value="Aquaporin-like"/>
    <property type="match status" value="2"/>
</dbReference>
<dbReference type="PROSITE" id="PS00221">
    <property type="entry name" value="MIP"/>
    <property type="match status" value="1"/>
</dbReference>